<dbReference type="AlphaFoldDB" id="A0A7X3MTM4"/>
<protein>
    <submittedName>
        <fullName evidence="2">Uncharacterized protein</fullName>
    </submittedName>
</protein>
<reference evidence="2 3" key="2">
    <citation type="submission" date="2020-01" db="EMBL/GenBank/DDBJ databases">
        <title>Microvirga sp. nov., an arsenate reduction bacterium isolated from Tibet hotspring sediments.</title>
        <authorList>
            <person name="Xian W.-D."/>
            <person name="Li W.-J."/>
        </authorList>
    </citation>
    <scope>NUCLEOTIDE SEQUENCE [LARGE SCALE GENOMIC DNA]</scope>
    <source>
        <strain evidence="2 3">KCTC 23863</strain>
    </source>
</reference>
<keyword evidence="1" id="KW-0812">Transmembrane</keyword>
<evidence type="ECO:0000256" key="1">
    <source>
        <dbReference type="SAM" id="Phobius"/>
    </source>
</evidence>
<comment type="caution">
    <text evidence="2">The sequence shown here is derived from an EMBL/GenBank/DDBJ whole genome shotgun (WGS) entry which is preliminary data.</text>
</comment>
<dbReference type="EMBL" id="WURB01000010">
    <property type="protein sequence ID" value="MXQ12760.1"/>
    <property type="molecule type" value="Genomic_DNA"/>
</dbReference>
<keyword evidence="3" id="KW-1185">Reference proteome</keyword>
<evidence type="ECO:0000313" key="2">
    <source>
        <dbReference type="EMBL" id="MXQ12760.1"/>
    </source>
</evidence>
<evidence type="ECO:0000313" key="3">
    <source>
        <dbReference type="Proteomes" id="UP000436483"/>
    </source>
</evidence>
<organism evidence="2 3">
    <name type="scientific">Microvirga makkahensis</name>
    <dbReference type="NCBI Taxonomy" id="1128670"/>
    <lineage>
        <taxon>Bacteria</taxon>
        <taxon>Pseudomonadati</taxon>
        <taxon>Pseudomonadota</taxon>
        <taxon>Alphaproteobacteria</taxon>
        <taxon>Hyphomicrobiales</taxon>
        <taxon>Methylobacteriaceae</taxon>
        <taxon>Microvirga</taxon>
    </lineage>
</organism>
<dbReference type="Proteomes" id="UP000436483">
    <property type="component" value="Unassembled WGS sequence"/>
</dbReference>
<proteinExistence type="predicted"/>
<keyword evidence="1" id="KW-0472">Membrane</keyword>
<dbReference type="RefSeq" id="WP_160885348.1">
    <property type="nucleotide sequence ID" value="NZ_WURB01000010.1"/>
</dbReference>
<name>A0A7X3MTM4_9HYPH</name>
<feature type="transmembrane region" description="Helical" evidence="1">
    <location>
        <begin position="25"/>
        <end position="45"/>
    </location>
</feature>
<keyword evidence="1" id="KW-1133">Transmembrane helix</keyword>
<dbReference type="OrthoDB" id="9955061at2"/>
<gene>
    <name evidence="2" type="ORF">GR328_15100</name>
</gene>
<accession>A0A7X3MTM4</accession>
<sequence length="46" mass="4975">MDDEDDDRLLEIQPRSPATDDLARAMDWIGLSAAVGMIVFAVVLAA</sequence>
<reference evidence="2 3" key="1">
    <citation type="submission" date="2019-12" db="EMBL/GenBank/DDBJ databases">
        <authorList>
            <person name="Yuan C.-G."/>
        </authorList>
    </citation>
    <scope>NUCLEOTIDE SEQUENCE [LARGE SCALE GENOMIC DNA]</scope>
    <source>
        <strain evidence="2 3">KCTC 23863</strain>
    </source>
</reference>